<reference evidence="2 3" key="1">
    <citation type="submission" date="2018-10" db="EMBL/GenBank/DDBJ databases">
        <title>Effects of UV and annual dynamics of microbial communities in freshwater RAS systems.</title>
        <authorList>
            <person name="Bekkelund A.K."/>
            <person name="Hansen B.R."/>
            <person name="Stokken H."/>
            <person name="Eriksen B.F."/>
            <person name="Kashulin N.A."/>
        </authorList>
    </citation>
    <scope>NUCLEOTIDE SEQUENCE [LARGE SCALE GENOMIC DNA]</scope>
    <source>
        <strain evidence="2 3">BHSEK</strain>
    </source>
</reference>
<evidence type="ECO:0000256" key="1">
    <source>
        <dbReference type="SAM" id="MobiDB-lite"/>
    </source>
</evidence>
<dbReference type="InterPro" id="IPR021254">
    <property type="entry name" value="DUF2806"/>
</dbReference>
<dbReference type="EMBL" id="CP033019">
    <property type="protein sequence ID" value="AYM75490.1"/>
    <property type="molecule type" value="Genomic_DNA"/>
</dbReference>
<gene>
    <name evidence="2" type="ORF">D9M09_06515</name>
</gene>
<organism evidence="2 3">
    <name type="scientific">Janthinobacterium agaricidamnosum</name>
    <dbReference type="NCBI Taxonomy" id="55508"/>
    <lineage>
        <taxon>Bacteria</taxon>
        <taxon>Pseudomonadati</taxon>
        <taxon>Pseudomonadota</taxon>
        <taxon>Betaproteobacteria</taxon>
        <taxon>Burkholderiales</taxon>
        <taxon>Oxalobacteraceae</taxon>
        <taxon>Janthinobacterium</taxon>
    </lineage>
</organism>
<dbReference type="Pfam" id="PF10987">
    <property type="entry name" value="DUF2806"/>
    <property type="match status" value="1"/>
</dbReference>
<evidence type="ECO:0000313" key="3">
    <source>
        <dbReference type="Proteomes" id="UP000279594"/>
    </source>
</evidence>
<accession>A0A3G2E6T0</accession>
<keyword evidence="3" id="KW-1185">Reference proteome</keyword>
<feature type="region of interest" description="Disordered" evidence="1">
    <location>
        <begin position="1"/>
        <end position="43"/>
    </location>
</feature>
<dbReference type="AlphaFoldDB" id="A0A3G2E6T0"/>
<proteinExistence type="predicted"/>
<dbReference type="Proteomes" id="UP000279594">
    <property type="component" value="Chromosome"/>
</dbReference>
<sequence>MDSRSGPSLVGSKAGAITTKGAGMSDRDTNDNQEGDGSEDGGGLLGTAADLTELVTTGVPAPIRRSLFKVLGRLTTAVVEYPVTLLDNAIKERKAESNARVRLIDASKTQIAKQMKVDPAYAQAAASKFAQRIVRERVNVDQIAALAVQELAKLPLPDQLPSNSPEDRSDVDEDWLNVFEGEAAQVSSEHAQKIFAKILAGEINRPASFSKKTIKLISQLDNRAAHLFSLACSMSVSLQRSGSVVDARVLGLGQIGQNSLAAYGMPYGACVILQEYGLVVSDLSGYTDYQITQRVDGTVLLPLTHQNEHWMLAKQQGQARSEMRLEGMQFTASGCELLSIVELQPVPEYTEAMRTFLRNQFHVELMKIVNA</sequence>
<name>A0A3G2E6T0_9BURK</name>
<protein>
    <submittedName>
        <fullName evidence="2">DUF2806 domain-containing protein</fullName>
    </submittedName>
</protein>
<evidence type="ECO:0000313" key="2">
    <source>
        <dbReference type="EMBL" id="AYM75490.1"/>
    </source>
</evidence>